<accession>A0A238WZ22</accession>
<reference evidence="2 3" key="1">
    <citation type="submission" date="2017-06" db="EMBL/GenBank/DDBJ databases">
        <authorList>
            <person name="Kim H.J."/>
            <person name="Triplett B.A."/>
        </authorList>
    </citation>
    <scope>NUCLEOTIDE SEQUENCE [LARGE SCALE GENOMIC DNA]</scope>
    <source>
        <strain evidence="2 3">DSM 29052</strain>
    </source>
</reference>
<protein>
    <recommendedName>
        <fullName evidence="4">DUF2474 domain-containing protein</fullName>
    </recommendedName>
</protein>
<dbReference type="InterPro" id="IPR018895">
    <property type="entry name" value="DUF2474"/>
</dbReference>
<keyword evidence="1" id="KW-0812">Transmembrane</keyword>
<keyword evidence="3" id="KW-1185">Reference proteome</keyword>
<feature type="transmembrane region" description="Helical" evidence="1">
    <location>
        <begin position="12"/>
        <end position="35"/>
    </location>
</feature>
<proteinExistence type="predicted"/>
<evidence type="ECO:0008006" key="4">
    <source>
        <dbReference type="Google" id="ProtNLM"/>
    </source>
</evidence>
<dbReference type="AlphaFoldDB" id="A0A238WZ22"/>
<dbReference type="EMBL" id="FZNN01000008">
    <property type="protein sequence ID" value="SNR51700.1"/>
    <property type="molecule type" value="Genomic_DNA"/>
</dbReference>
<keyword evidence="1" id="KW-1133">Transmembrane helix</keyword>
<sequence>MAQNRLGARLAWFAAIWLASVAALAVVAYGIKLLIS</sequence>
<dbReference type="RefSeq" id="WP_089270498.1">
    <property type="nucleotide sequence ID" value="NZ_FZNN01000008.1"/>
</dbReference>
<gene>
    <name evidence="2" type="ORF">SAMN06265370_10881</name>
</gene>
<keyword evidence="1" id="KW-0472">Membrane</keyword>
<organism evidence="2 3">
    <name type="scientific">Puniceibacterium sediminis</name>
    <dbReference type="NCBI Taxonomy" id="1608407"/>
    <lineage>
        <taxon>Bacteria</taxon>
        <taxon>Pseudomonadati</taxon>
        <taxon>Pseudomonadota</taxon>
        <taxon>Alphaproteobacteria</taxon>
        <taxon>Rhodobacterales</taxon>
        <taxon>Paracoccaceae</taxon>
        <taxon>Puniceibacterium</taxon>
    </lineage>
</organism>
<name>A0A238WZ22_9RHOB</name>
<dbReference type="Pfam" id="PF10617">
    <property type="entry name" value="DUF2474"/>
    <property type="match status" value="1"/>
</dbReference>
<evidence type="ECO:0000313" key="2">
    <source>
        <dbReference type="EMBL" id="SNR51700.1"/>
    </source>
</evidence>
<evidence type="ECO:0000313" key="3">
    <source>
        <dbReference type="Proteomes" id="UP000198417"/>
    </source>
</evidence>
<dbReference type="Proteomes" id="UP000198417">
    <property type="component" value="Unassembled WGS sequence"/>
</dbReference>
<evidence type="ECO:0000256" key="1">
    <source>
        <dbReference type="SAM" id="Phobius"/>
    </source>
</evidence>